<dbReference type="KEGG" id="dej:AWY79_06940"/>
<dbReference type="RefSeq" id="WP_066801918.1">
    <property type="nucleotide sequence ID" value="NZ_CP014206.1"/>
</dbReference>
<reference evidence="3 5" key="1">
    <citation type="journal article" date="2016" name="Front. Microbiol.">
        <title>Genome Sequence of the Piezophilic, Mesophilic Sulfate-Reducing Bacterium Desulfovibrio indicus J2T.</title>
        <authorList>
            <person name="Cao J."/>
            <person name="Maignien L."/>
            <person name="Shao Z."/>
            <person name="Alain K."/>
            <person name="Jebbar M."/>
        </authorList>
    </citation>
    <scope>NUCLEOTIDE SEQUENCE [LARGE SCALE GENOMIC DNA]</scope>
    <source>
        <strain evidence="3 5">J2</strain>
    </source>
</reference>
<dbReference type="NCBIfam" id="TIGR01641">
    <property type="entry name" value="phageSPP1_gp7"/>
    <property type="match status" value="1"/>
</dbReference>
<keyword evidence="5" id="KW-1185">Reference proteome</keyword>
<gene>
    <name evidence="3" type="ORF">AWY79_06940</name>
    <name evidence="4" type="ORF">EDC59_101256</name>
</gene>
<feature type="domain" description="Phage-Barnase-EndoU-ColicinE5/D-RelE like nuclease 2" evidence="2">
    <location>
        <begin position="283"/>
        <end position="421"/>
    </location>
</feature>
<dbReference type="OrthoDB" id="9813502at2"/>
<name>A0A126QLC8_9BACT</name>
<dbReference type="InterPro" id="IPR006528">
    <property type="entry name" value="Phage_head_morphogenesis_dom"/>
</dbReference>
<evidence type="ECO:0000313" key="4">
    <source>
        <dbReference type="EMBL" id="TDT91853.1"/>
    </source>
</evidence>
<proteinExistence type="predicted"/>
<sequence>MPVTVEPLAPAEAIQFWKGKAPVSAKEFEAMDAAARTRAFAVSGLAKMDQVGSVYAAITKALDDGETLRDFKGRIGSIIEQQGWTGKKAWRVENIFRSNIQSAYMAGRHQQMKRVAKSRPYWQLVAVRDRRTRQTHLAVDGLVYPHDHPFWQTWYPPNGFACRCVVITLSERQVKARGLTVQTEIPDMIRVVDPETGMESFVTPIPDKGWATNVGEDWLAGLAPSEMSGMKDRDFPTLCRRGDFADDPCKLPISAIDPKHVHVVKDSDLLPKTGLATEEYVRAFLQEFGIGDLGGSKVVNVHGFPMTVSKWLFTEKATGEWKKTWTDKRPYMRLLARAILDPYEVWWRPMDHEATGRMYFTLRMIRLFRMPSTKEVCGFSSFSLFGRNWTGATAFAPRANRSQKTIYEQAEKERAGILIYRESLK</sequence>
<evidence type="ECO:0000313" key="5">
    <source>
        <dbReference type="Proteomes" id="UP000055611"/>
    </source>
</evidence>
<evidence type="ECO:0000259" key="1">
    <source>
        <dbReference type="Pfam" id="PF04233"/>
    </source>
</evidence>
<dbReference type="Pfam" id="PF04233">
    <property type="entry name" value="Phage_Mu_F"/>
    <property type="match status" value="1"/>
</dbReference>
<dbReference type="EMBL" id="SOBK01000001">
    <property type="protein sequence ID" value="TDT91853.1"/>
    <property type="molecule type" value="Genomic_DNA"/>
</dbReference>
<dbReference type="Proteomes" id="UP000295506">
    <property type="component" value="Unassembled WGS sequence"/>
</dbReference>
<reference evidence="4 6" key="2">
    <citation type="submission" date="2019-03" db="EMBL/GenBank/DDBJ databases">
        <title>Genomic Encyclopedia of Type Strains, Phase IV (KMG-IV): sequencing the most valuable type-strain genomes for metagenomic binning, comparative biology and taxonomic classification.</title>
        <authorList>
            <person name="Goeker M."/>
        </authorList>
    </citation>
    <scope>NUCLEOTIDE SEQUENCE [LARGE SCALE GENOMIC DNA]</scope>
    <source>
        <strain evidence="4 6">DSM 101483</strain>
    </source>
</reference>
<evidence type="ECO:0000259" key="2">
    <source>
        <dbReference type="Pfam" id="PF18810"/>
    </source>
</evidence>
<dbReference type="EMBL" id="CP014206">
    <property type="protein sequence ID" value="AMK10860.1"/>
    <property type="molecule type" value="Genomic_DNA"/>
</dbReference>
<protein>
    <submittedName>
        <fullName evidence="4">SPP1 gp7 family putative phage head morphogenesis protein</fullName>
    </submittedName>
</protein>
<evidence type="ECO:0000313" key="3">
    <source>
        <dbReference type="EMBL" id="AMK10860.1"/>
    </source>
</evidence>
<feature type="domain" description="Phage head morphogenesis" evidence="1">
    <location>
        <begin position="55"/>
        <end position="167"/>
    </location>
</feature>
<organism evidence="4 6">
    <name type="scientific">Pseudodesulfovibrio indicus</name>
    <dbReference type="NCBI Taxonomy" id="1716143"/>
    <lineage>
        <taxon>Bacteria</taxon>
        <taxon>Pseudomonadati</taxon>
        <taxon>Thermodesulfobacteriota</taxon>
        <taxon>Desulfovibrionia</taxon>
        <taxon>Desulfovibrionales</taxon>
        <taxon>Desulfovibrionaceae</taxon>
    </lineage>
</organism>
<dbReference type="Pfam" id="PF18810">
    <property type="entry name" value="PBECR2"/>
    <property type="match status" value="1"/>
</dbReference>
<evidence type="ECO:0000313" key="6">
    <source>
        <dbReference type="Proteomes" id="UP000295506"/>
    </source>
</evidence>
<dbReference type="AlphaFoldDB" id="A0A126QLC8"/>
<dbReference type="Proteomes" id="UP000055611">
    <property type="component" value="Chromosome"/>
</dbReference>
<accession>A0A126QLC8</accession>
<dbReference type="InterPro" id="IPR041110">
    <property type="entry name" value="PBECR2"/>
</dbReference>